<proteinExistence type="predicted"/>
<dbReference type="RefSeq" id="WP_189630575.1">
    <property type="nucleotide sequence ID" value="NZ_BNAG01000003.1"/>
</dbReference>
<reference evidence="5" key="1">
    <citation type="journal article" date="2019" name="Int. J. Syst. Evol. Microbiol.">
        <title>The Global Catalogue of Microorganisms (GCM) 10K type strain sequencing project: providing services to taxonomists for standard genome sequencing and annotation.</title>
        <authorList>
            <consortium name="The Broad Institute Genomics Platform"/>
            <consortium name="The Broad Institute Genome Sequencing Center for Infectious Disease"/>
            <person name="Wu L."/>
            <person name="Ma J."/>
        </authorList>
    </citation>
    <scope>NUCLEOTIDE SEQUENCE [LARGE SCALE GENOMIC DNA]</scope>
    <source>
        <strain evidence="5">CGMCC 1.15111</strain>
    </source>
</reference>
<comment type="caution">
    <text evidence="4">The sequence shown here is derived from an EMBL/GenBank/DDBJ whole genome shotgun (WGS) entry which is preliminary data.</text>
</comment>
<organism evidence="4 5">
    <name type="scientific">Roseivirga thermotolerans</name>
    <dbReference type="NCBI Taxonomy" id="1758176"/>
    <lineage>
        <taxon>Bacteria</taxon>
        <taxon>Pseudomonadati</taxon>
        <taxon>Bacteroidota</taxon>
        <taxon>Cytophagia</taxon>
        <taxon>Cytophagales</taxon>
        <taxon>Roseivirgaceae</taxon>
        <taxon>Roseivirga</taxon>
    </lineage>
</organism>
<feature type="domain" description="Outer membrane protein beta-barrel" evidence="3">
    <location>
        <begin position="13"/>
        <end position="217"/>
    </location>
</feature>
<dbReference type="InterPro" id="IPR027385">
    <property type="entry name" value="Beta-barrel_OMP"/>
</dbReference>
<keyword evidence="5" id="KW-1185">Reference proteome</keyword>
<feature type="chain" id="PRO_5047164792" description="Outer membrane protein beta-barrel domain-containing protein" evidence="2">
    <location>
        <begin position="19"/>
        <end position="219"/>
    </location>
</feature>
<dbReference type="EMBL" id="BNAG01000003">
    <property type="protein sequence ID" value="GHE68146.1"/>
    <property type="molecule type" value="Genomic_DNA"/>
</dbReference>
<name>A0ABQ3IAJ7_9BACT</name>
<evidence type="ECO:0000256" key="1">
    <source>
        <dbReference type="ARBA" id="ARBA00022729"/>
    </source>
</evidence>
<keyword evidence="1 2" id="KW-0732">Signal</keyword>
<evidence type="ECO:0000259" key="3">
    <source>
        <dbReference type="Pfam" id="PF13505"/>
    </source>
</evidence>
<evidence type="ECO:0000256" key="2">
    <source>
        <dbReference type="SAM" id="SignalP"/>
    </source>
</evidence>
<dbReference type="Pfam" id="PF13505">
    <property type="entry name" value="OMP_b-brl"/>
    <property type="match status" value="1"/>
</dbReference>
<feature type="signal peptide" evidence="2">
    <location>
        <begin position="1"/>
        <end position="18"/>
    </location>
</feature>
<gene>
    <name evidence="4" type="ORF">GCM10011340_24820</name>
</gene>
<accession>A0ABQ3IAJ7</accession>
<sequence length="219" mass="24837">MKKLLTCVGLLVALGLTAQTPKIELGIELSTENIEGSGLLKDAGTNFYDRIVRDRSNFSMGITANLLSNSSSFSFRSRLLYAQKDITSFKECGFCHTLFNALIVPEYRRVEQRYLSVPFLIRYEPKQSRLSPIAEVGLYNHFLVSDGQLNQNRSAYMEASFALGASYKLNNTLRAELKYNYRASLSTVYSGEVVRYHYSDSEPNRLRTNAFQLGFLYSL</sequence>
<evidence type="ECO:0000313" key="5">
    <source>
        <dbReference type="Proteomes" id="UP000658258"/>
    </source>
</evidence>
<dbReference type="Proteomes" id="UP000658258">
    <property type="component" value="Unassembled WGS sequence"/>
</dbReference>
<evidence type="ECO:0000313" key="4">
    <source>
        <dbReference type="EMBL" id="GHE68146.1"/>
    </source>
</evidence>
<protein>
    <recommendedName>
        <fullName evidence="3">Outer membrane protein beta-barrel domain-containing protein</fullName>
    </recommendedName>
</protein>